<accession>A0A8H3LH38</accession>
<dbReference type="Proteomes" id="UP000615446">
    <property type="component" value="Unassembled WGS sequence"/>
</dbReference>
<reference evidence="1" key="1">
    <citation type="submission" date="2019-10" db="EMBL/GenBank/DDBJ databases">
        <title>Conservation and host-specific expression of non-tandemly repeated heterogenous ribosome RNA gene in arbuscular mycorrhizal fungi.</title>
        <authorList>
            <person name="Maeda T."/>
            <person name="Kobayashi Y."/>
            <person name="Nakagawa T."/>
            <person name="Ezawa T."/>
            <person name="Yamaguchi K."/>
            <person name="Bino T."/>
            <person name="Nishimoto Y."/>
            <person name="Shigenobu S."/>
            <person name="Kawaguchi M."/>
        </authorList>
    </citation>
    <scope>NUCLEOTIDE SEQUENCE</scope>
    <source>
        <strain evidence="1">HR1</strain>
    </source>
</reference>
<protein>
    <submittedName>
        <fullName evidence="1">Protein FAR1-related sequence 5-like</fullName>
    </submittedName>
</protein>
<sequence length="120" mass="14239">MNETLFNIKWKQWIELFSCVNNYLMGTLDKIKESWSNAFICIINMLTFYFTAGMTSTQCVECINEIIKKYVNSKSSWVEYFNDIPEFFYNQTAKAKYQDWIESLLHINVSTTSAKKIFHI</sequence>
<organism evidence="1 2">
    <name type="scientific">Rhizophagus clarus</name>
    <dbReference type="NCBI Taxonomy" id="94130"/>
    <lineage>
        <taxon>Eukaryota</taxon>
        <taxon>Fungi</taxon>
        <taxon>Fungi incertae sedis</taxon>
        <taxon>Mucoromycota</taxon>
        <taxon>Glomeromycotina</taxon>
        <taxon>Glomeromycetes</taxon>
        <taxon>Glomerales</taxon>
        <taxon>Glomeraceae</taxon>
        <taxon>Rhizophagus</taxon>
    </lineage>
</organism>
<proteinExistence type="predicted"/>
<name>A0A8H3LH38_9GLOM</name>
<dbReference type="EMBL" id="BLAL01000156">
    <property type="protein sequence ID" value="GES85590.1"/>
    <property type="molecule type" value="Genomic_DNA"/>
</dbReference>
<gene>
    <name evidence="1" type="ORF">RCL2_001269500</name>
</gene>
<dbReference type="OrthoDB" id="2314710at2759"/>
<evidence type="ECO:0000313" key="2">
    <source>
        <dbReference type="Proteomes" id="UP000615446"/>
    </source>
</evidence>
<evidence type="ECO:0000313" key="1">
    <source>
        <dbReference type="EMBL" id="GES85590.1"/>
    </source>
</evidence>
<comment type="caution">
    <text evidence="1">The sequence shown here is derived from an EMBL/GenBank/DDBJ whole genome shotgun (WGS) entry which is preliminary data.</text>
</comment>
<dbReference type="AlphaFoldDB" id="A0A8H3LH38"/>